<dbReference type="KEGG" id="xba:C7S18_13665"/>
<dbReference type="GO" id="GO:0051539">
    <property type="term" value="F:4 iron, 4 sulfur cluster binding"/>
    <property type="evidence" value="ECO:0007669"/>
    <property type="project" value="UniProtKB-KW"/>
</dbReference>
<dbReference type="Pfam" id="PF01355">
    <property type="entry name" value="HIPIP"/>
    <property type="match status" value="1"/>
</dbReference>
<dbReference type="GO" id="GO:0046872">
    <property type="term" value="F:metal ion binding"/>
    <property type="evidence" value="ECO:0007669"/>
    <property type="project" value="UniProtKB-KW"/>
</dbReference>
<proteinExistence type="predicted"/>
<dbReference type="RefSeq" id="WP_106892096.1">
    <property type="nucleotide sequence ID" value="NZ_CP027860.1"/>
</dbReference>
<keyword evidence="11" id="KW-1185">Reference proteome</keyword>
<evidence type="ECO:0000256" key="2">
    <source>
        <dbReference type="ARBA" id="ARBA00022448"/>
    </source>
</evidence>
<evidence type="ECO:0000256" key="6">
    <source>
        <dbReference type="ARBA" id="ARBA00022982"/>
    </source>
</evidence>
<evidence type="ECO:0000259" key="9">
    <source>
        <dbReference type="PROSITE" id="PS51373"/>
    </source>
</evidence>
<dbReference type="InterPro" id="IPR000170">
    <property type="entry name" value="High_potential_FeS_prot"/>
</dbReference>
<gene>
    <name evidence="10" type="ORF">C7S18_13665</name>
</gene>
<accession>A0A2P1PTK6</accession>
<dbReference type="InterPro" id="IPR006311">
    <property type="entry name" value="TAT_signal"/>
</dbReference>
<organism evidence="10 11">
    <name type="scientific">Ahniella affigens</name>
    <dbReference type="NCBI Taxonomy" id="2021234"/>
    <lineage>
        <taxon>Bacteria</taxon>
        <taxon>Pseudomonadati</taxon>
        <taxon>Pseudomonadota</taxon>
        <taxon>Gammaproteobacteria</taxon>
        <taxon>Lysobacterales</taxon>
        <taxon>Rhodanobacteraceae</taxon>
        <taxon>Ahniella</taxon>
    </lineage>
</organism>
<dbReference type="Gene3D" id="4.10.490.10">
    <property type="entry name" value="High potential iron-sulphur protein"/>
    <property type="match status" value="1"/>
</dbReference>
<keyword evidence="4" id="KW-0479">Metal-binding</keyword>
<name>A0A2P1PTK6_9GAMM</name>
<keyword evidence="3" id="KW-0004">4Fe-4S</keyword>
<evidence type="ECO:0000256" key="4">
    <source>
        <dbReference type="ARBA" id="ARBA00022723"/>
    </source>
</evidence>
<dbReference type="InterPro" id="IPR036369">
    <property type="entry name" value="HIPIP_sf"/>
</dbReference>
<keyword evidence="6" id="KW-0249">Electron transport</keyword>
<dbReference type="SUPFAM" id="SSF57652">
    <property type="entry name" value="HIPIP (high potential iron protein)"/>
    <property type="match status" value="1"/>
</dbReference>
<evidence type="ECO:0000256" key="5">
    <source>
        <dbReference type="ARBA" id="ARBA00022729"/>
    </source>
</evidence>
<keyword evidence="7" id="KW-0408">Iron</keyword>
<dbReference type="InterPro" id="IPR019546">
    <property type="entry name" value="TAT_signal_bac_arc"/>
</dbReference>
<keyword evidence="5" id="KW-0732">Signal</keyword>
<dbReference type="PROSITE" id="PS51318">
    <property type="entry name" value="TAT"/>
    <property type="match status" value="1"/>
</dbReference>
<reference evidence="10 11" key="1">
    <citation type="submission" date="2018-03" db="EMBL/GenBank/DDBJ databases">
        <title>Ahniella affigens gen. nov., sp. nov., a gammaproteobacterium isolated from sandy soil near a stream.</title>
        <authorList>
            <person name="Ko Y."/>
            <person name="Kim J.-H."/>
        </authorList>
    </citation>
    <scope>NUCLEOTIDE SEQUENCE [LARGE SCALE GENOMIC DNA]</scope>
    <source>
        <strain evidence="10 11">D13</strain>
    </source>
</reference>
<keyword evidence="8" id="KW-0411">Iron-sulfur</keyword>
<evidence type="ECO:0000256" key="3">
    <source>
        <dbReference type="ARBA" id="ARBA00022485"/>
    </source>
</evidence>
<feature type="domain" description="High potential iron-sulfur proteins family profile" evidence="9">
    <location>
        <begin position="30"/>
        <end position="107"/>
    </location>
</feature>
<evidence type="ECO:0000256" key="1">
    <source>
        <dbReference type="ARBA" id="ARBA00002137"/>
    </source>
</evidence>
<dbReference type="EMBL" id="CP027860">
    <property type="protein sequence ID" value="AVP98176.1"/>
    <property type="molecule type" value="Genomic_DNA"/>
</dbReference>
<dbReference type="NCBIfam" id="TIGR01409">
    <property type="entry name" value="TAT_signal_seq"/>
    <property type="match status" value="1"/>
</dbReference>
<protein>
    <submittedName>
        <fullName evidence="10">High potential iron-sulfur protein</fullName>
    </submittedName>
</protein>
<dbReference type="Proteomes" id="UP000241074">
    <property type="component" value="Chromosome"/>
</dbReference>
<evidence type="ECO:0000313" key="10">
    <source>
        <dbReference type="EMBL" id="AVP98176.1"/>
    </source>
</evidence>
<evidence type="ECO:0000256" key="8">
    <source>
        <dbReference type="ARBA" id="ARBA00023014"/>
    </source>
</evidence>
<evidence type="ECO:0000313" key="11">
    <source>
        <dbReference type="Proteomes" id="UP000241074"/>
    </source>
</evidence>
<keyword evidence="2" id="KW-0813">Transport</keyword>
<comment type="function">
    <text evidence="1">Specific class of high-redox-potential 4Fe-4S ferredoxins. Functions in anaerobic electron transport in most purple and in some other photosynthetic bacteria and in at least one genus (Paracoccus) of halophilic, denitrifying bacteria.</text>
</comment>
<dbReference type="OrthoDB" id="5298540at2"/>
<dbReference type="AlphaFoldDB" id="A0A2P1PTK6"/>
<dbReference type="PROSITE" id="PS51373">
    <property type="entry name" value="HIPIP"/>
    <property type="match status" value="1"/>
</dbReference>
<sequence>MSTSELNRREFLTLIAVAGGTLALSTAAKAETLPQLAETDPTAAALGYKHDATKVDAAKYPTYKAGQHCATCKLAQGADGDAWRPCSIFPGKSVDAKGWCAAYSAKA</sequence>
<dbReference type="GO" id="GO:0019646">
    <property type="term" value="P:aerobic electron transport chain"/>
    <property type="evidence" value="ECO:0007669"/>
    <property type="project" value="InterPro"/>
</dbReference>
<dbReference type="GO" id="GO:0009055">
    <property type="term" value="F:electron transfer activity"/>
    <property type="evidence" value="ECO:0007669"/>
    <property type="project" value="InterPro"/>
</dbReference>
<reference evidence="10 11" key="2">
    <citation type="submission" date="2018-03" db="EMBL/GenBank/DDBJ databases">
        <authorList>
            <person name="Keele B.F."/>
        </authorList>
    </citation>
    <scope>NUCLEOTIDE SEQUENCE [LARGE SCALE GENOMIC DNA]</scope>
    <source>
        <strain evidence="10 11">D13</strain>
    </source>
</reference>
<evidence type="ECO:0000256" key="7">
    <source>
        <dbReference type="ARBA" id="ARBA00023004"/>
    </source>
</evidence>